<dbReference type="PROSITE" id="PS51186">
    <property type="entry name" value="GNAT"/>
    <property type="match status" value="1"/>
</dbReference>
<protein>
    <recommendedName>
        <fullName evidence="2">Protein ElaA</fullName>
    </recommendedName>
</protein>
<dbReference type="CDD" id="cd04301">
    <property type="entry name" value="NAT_SF"/>
    <property type="match status" value="1"/>
</dbReference>
<sequence>MKTIIKQFSELTTDELYEILKLRVDVFVVEQACPYPELDEKDRDSNSYHIFISDENGNITAYCRVLPPGLSYPQASIGRVLVAQAYRNQRLATQLMQKAIDCAKNQWPQSDIQLGAQEYLVDFYQSLGFTTNSDMYLEDGLPHRDMLLTYQK</sequence>
<evidence type="ECO:0000259" key="3">
    <source>
        <dbReference type="PROSITE" id="PS51186"/>
    </source>
</evidence>
<reference evidence="4 5" key="1">
    <citation type="submission" date="2018-09" db="EMBL/GenBank/DDBJ databases">
        <title>Phylogeny of the Shewanellaceae, and recommendation for two new genera, Pseudoshewanella and Parashewanella.</title>
        <authorList>
            <person name="Wang G."/>
        </authorList>
    </citation>
    <scope>NUCLEOTIDE SEQUENCE [LARGE SCALE GENOMIC DNA]</scope>
    <source>
        <strain evidence="4 5">C51</strain>
    </source>
</reference>
<name>A0A3L8Q155_9GAMM</name>
<proteinExistence type="inferred from homology"/>
<comment type="similarity">
    <text evidence="1">Belongs to the UPF0039 (ElaA) family.</text>
</comment>
<keyword evidence="5" id="KW-1185">Reference proteome</keyword>
<dbReference type="RefSeq" id="WP_121838213.1">
    <property type="nucleotide sequence ID" value="NZ_ML014764.1"/>
</dbReference>
<organism evidence="4 5">
    <name type="scientific">Parashewanella curva</name>
    <dbReference type="NCBI Taxonomy" id="2338552"/>
    <lineage>
        <taxon>Bacteria</taxon>
        <taxon>Pseudomonadati</taxon>
        <taxon>Pseudomonadota</taxon>
        <taxon>Gammaproteobacteria</taxon>
        <taxon>Alteromonadales</taxon>
        <taxon>Shewanellaceae</taxon>
        <taxon>Parashewanella</taxon>
    </lineage>
</organism>
<accession>A0A3L8Q155</accession>
<dbReference type="InterPro" id="IPR000182">
    <property type="entry name" value="GNAT_dom"/>
</dbReference>
<gene>
    <name evidence="4" type="ORF">D5018_06570</name>
</gene>
<dbReference type="OrthoDB" id="9796171at2"/>
<evidence type="ECO:0000256" key="2">
    <source>
        <dbReference type="ARBA" id="ARBA00072224"/>
    </source>
</evidence>
<comment type="caution">
    <text evidence="4">The sequence shown here is derived from an EMBL/GenBank/DDBJ whole genome shotgun (WGS) entry which is preliminary data.</text>
</comment>
<dbReference type="SUPFAM" id="SSF55729">
    <property type="entry name" value="Acyl-CoA N-acyltransferases (Nat)"/>
    <property type="match status" value="1"/>
</dbReference>
<evidence type="ECO:0000313" key="5">
    <source>
        <dbReference type="Proteomes" id="UP000281474"/>
    </source>
</evidence>
<evidence type="ECO:0000313" key="4">
    <source>
        <dbReference type="EMBL" id="RLV60453.1"/>
    </source>
</evidence>
<keyword evidence="4" id="KW-0808">Transferase</keyword>
<dbReference type="Proteomes" id="UP000281474">
    <property type="component" value="Unassembled WGS sequence"/>
</dbReference>
<dbReference type="AlphaFoldDB" id="A0A3L8Q155"/>
<dbReference type="InterPro" id="IPR016181">
    <property type="entry name" value="Acyl_CoA_acyltransferase"/>
</dbReference>
<dbReference type="GO" id="GO:0016747">
    <property type="term" value="F:acyltransferase activity, transferring groups other than amino-acyl groups"/>
    <property type="evidence" value="ECO:0007669"/>
    <property type="project" value="InterPro"/>
</dbReference>
<feature type="domain" description="N-acetyltransferase" evidence="3">
    <location>
        <begin position="6"/>
        <end position="151"/>
    </location>
</feature>
<dbReference type="FunFam" id="3.40.630.30:FF:000035">
    <property type="entry name" value="GNAT family N-acetyltransferase"/>
    <property type="match status" value="1"/>
</dbReference>
<dbReference type="EMBL" id="QZEI01000015">
    <property type="protein sequence ID" value="RLV60453.1"/>
    <property type="molecule type" value="Genomic_DNA"/>
</dbReference>
<dbReference type="Gene3D" id="3.40.630.30">
    <property type="match status" value="1"/>
</dbReference>
<evidence type="ECO:0000256" key="1">
    <source>
        <dbReference type="ARBA" id="ARBA00009623"/>
    </source>
</evidence>
<dbReference type="Pfam" id="PF13673">
    <property type="entry name" value="Acetyltransf_10"/>
    <property type="match status" value="1"/>
</dbReference>